<dbReference type="Pfam" id="PF00701">
    <property type="entry name" value="DHDPS"/>
    <property type="match status" value="1"/>
</dbReference>
<evidence type="ECO:0000313" key="7">
    <source>
        <dbReference type="EMBL" id="SHN85304.1"/>
    </source>
</evidence>
<dbReference type="RefSeq" id="WP_072774591.1">
    <property type="nucleotide sequence ID" value="NZ_FRDN01000015.1"/>
</dbReference>
<sequence>MKGRLLEGIVTAAITPFAQKGTIDREAVKTFCDFQIAKGCHGLFAVGSTGEFPLMTIEERKQTAEVYVEAVDHRVPFAVHVGSTRIEEAVELTRHASELGVDGVMAVPPYYYPFDDDCLFEYFTTIAHVDPELPFYVYNFPASAKNDVTPKLIKRLHEACPNIVGVKDTSQNYLRFVDYIDILGKDFYNLMGSDAMVLAALVMGGKGAVSATATSFPELMVKIYDNYQAGDLVQAQKLQLLASRLRIVFNKPPFLAPRKLALQMRGFDFPFVRQSLRAMTKQEIDTFKSEIAKLEEEFAFELTSGIL</sequence>
<evidence type="ECO:0000256" key="2">
    <source>
        <dbReference type="ARBA" id="ARBA00023239"/>
    </source>
</evidence>
<dbReference type="InterPro" id="IPR020625">
    <property type="entry name" value="Schiff_base-form_aldolases_AS"/>
</dbReference>
<dbReference type="InterPro" id="IPR020624">
    <property type="entry name" value="Schiff_base-form_aldolases_CS"/>
</dbReference>
<feature type="binding site" evidence="6">
    <location>
        <position position="209"/>
    </location>
    <ligand>
        <name>pyruvate</name>
        <dbReference type="ChEBI" id="CHEBI:15361"/>
    </ligand>
</feature>
<evidence type="ECO:0000313" key="8">
    <source>
        <dbReference type="Proteomes" id="UP000184010"/>
    </source>
</evidence>
<dbReference type="SUPFAM" id="SSF51569">
    <property type="entry name" value="Aldolase"/>
    <property type="match status" value="1"/>
</dbReference>
<protein>
    <submittedName>
        <fullName evidence="7">4-hydroxy-tetrahydrodipicolinate synthase</fullName>
    </submittedName>
</protein>
<dbReference type="Proteomes" id="UP000184010">
    <property type="component" value="Unassembled WGS sequence"/>
</dbReference>
<dbReference type="Gene3D" id="3.20.20.70">
    <property type="entry name" value="Aldolase class I"/>
    <property type="match status" value="1"/>
</dbReference>
<dbReference type="GO" id="GO:0008840">
    <property type="term" value="F:4-hydroxy-tetrahydrodipicolinate synthase activity"/>
    <property type="evidence" value="ECO:0007669"/>
    <property type="project" value="TreeGrafter"/>
</dbReference>
<dbReference type="InterPro" id="IPR013785">
    <property type="entry name" value="Aldolase_TIM"/>
</dbReference>
<dbReference type="PROSITE" id="PS00666">
    <property type="entry name" value="DHDPS_2"/>
    <property type="match status" value="1"/>
</dbReference>
<keyword evidence="2 4" id="KW-0456">Lyase</keyword>
<feature type="active site" description="Schiff-base intermediate with substrate" evidence="5">
    <location>
        <position position="167"/>
    </location>
</feature>
<organism evidence="7 8">
    <name type="scientific">Desulfitobacterium chlororespirans DSM 11544</name>
    <dbReference type="NCBI Taxonomy" id="1121395"/>
    <lineage>
        <taxon>Bacteria</taxon>
        <taxon>Bacillati</taxon>
        <taxon>Bacillota</taxon>
        <taxon>Clostridia</taxon>
        <taxon>Eubacteriales</taxon>
        <taxon>Desulfitobacteriaceae</taxon>
        <taxon>Desulfitobacterium</taxon>
    </lineage>
</organism>
<dbReference type="InterPro" id="IPR002220">
    <property type="entry name" value="DapA-like"/>
</dbReference>
<evidence type="ECO:0000256" key="6">
    <source>
        <dbReference type="PIRSR" id="PIRSR001365-2"/>
    </source>
</evidence>
<evidence type="ECO:0000256" key="5">
    <source>
        <dbReference type="PIRSR" id="PIRSR001365-1"/>
    </source>
</evidence>
<dbReference type="STRING" id="1121395.SAMN02745215_04418"/>
<evidence type="ECO:0000256" key="4">
    <source>
        <dbReference type="PIRNR" id="PIRNR001365"/>
    </source>
</evidence>
<dbReference type="PANTHER" id="PTHR12128">
    <property type="entry name" value="DIHYDRODIPICOLINATE SYNTHASE"/>
    <property type="match status" value="1"/>
</dbReference>
<keyword evidence="8" id="KW-1185">Reference proteome</keyword>
<dbReference type="PIRSF" id="PIRSF001365">
    <property type="entry name" value="DHDPS"/>
    <property type="match status" value="1"/>
</dbReference>
<dbReference type="CDD" id="cd00408">
    <property type="entry name" value="DHDPS-like"/>
    <property type="match status" value="1"/>
</dbReference>
<dbReference type="SMART" id="SM01130">
    <property type="entry name" value="DHDPS"/>
    <property type="match status" value="1"/>
</dbReference>
<keyword evidence="3" id="KW-0704">Schiff base</keyword>
<evidence type="ECO:0000256" key="1">
    <source>
        <dbReference type="ARBA" id="ARBA00007592"/>
    </source>
</evidence>
<feature type="active site" description="Proton donor/acceptor" evidence="5">
    <location>
        <position position="138"/>
    </location>
</feature>
<feature type="binding site" evidence="6">
    <location>
        <position position="49"/>
    </location>
    <ligand>
        <name>pyruvate</name>
        <dbReference type="ChEBI" id="CHEBI:15361"/>
    </ligand>
</feature>
<dbReference type="PANTHER" id="PTHR12128:SF66">
    <property type="entry name" value="4-HYDROXY-2-OXOGLUTARATE ALDOLASE, MITOCHONDRIAL"/>
    <property type="match status" value="1"/>
</dbReference>
<dbReference type="GO" id="GO:0044281">
    <property type="term" value="P:small molecule metabolic process"/>
    <property type="evidence" value="ECO:0007669"/>
    <property type="project" value="UniProtKB-ARBA"/>
</dbReference>
<reference evidence="8" key="1">
    <citation type="submission" date="2016-12" db="EMBL/GenBank/DDBJ databases">
        <authorList>
            <person name="Varghese N."/>
            <person name="Submissions S."/>
        </authorList>
    </citation>
    <scope>NUCLEOTIDE SEQUENCE [LARGE SCALE GENOMIC DNA]</scope>
    <source>
        <strain evidence="8">DSM 11544</strain>
    </source>
</reference>
<name>A0A1M7UQU6_9FIRM</name>
<dbReference type="PRINTS" id="PR00146">
    <property type="entry name" value="DHPICSNTHASE"/>
</dbReference>
<proteinExistence type="inferred from homology"/>
<dbReference type="EMBL" id="FRDN01000015">
    <property type="protein sequence ID" value="SHN85304.1"/>
    <property type="molecule type" value="Genomic_DNA"/>
</dbReference>
<accession>A0A1M7UQU6</accession>
<dbReference type="PROSITE" id="PS00665">
    <property type="entry name" value="DHDPS_1"/>
    <property type="match status" value="1"/>
</dbReference>
<dbReference type="AlphaFoldDB" id="A0A1M7UQU6"/>
<comment type="similarity">
    <text evidence="1 4">Belongs to the DapA family.</text>
</comment>
<evidence type="ECO:0000256" key="3">
    <source>
        <dbReference type="ARBA" id="ARBA00023270"/>
    </source>
</evidence>
<gene>
    <name evidence="7" type="ORF">SAMN02745215_04418</name>
</gene>